<evidence type="ECO:0000313" key="2">
    <source>
        <dbReference type="EMBL" id="ORZ06510.1"/>
    </source>
</evidence>
<keyword evidence="3" id="KW-1185">Reference proteome</keyword>
<keyword evidence="1" id="KW-1133">Transmembrane helix</keyword>
<gene>
    <name evidence="2" type="ORF">BCR42DRAFT_443253</name>
</gene>
<dbReference type="EMBL" id="MCGE01000039">
    <property type="protein sequence ID" value="ORZ06510.1"/>
    <property type="molecule type" value="Genomic_DNA"/>
</dbReference>
<feature type="transmembrane region" description="Helical" evidence="1">
    <location>
        <begin position="49"/>
        <end position="67"/>
    </location>
</feature>
<dbReference type="AlphaFoldDB" id="A0A1X2I1N2"/>
<keyword evidence="1" id="KW-0812">Transmembrane</keyword>
<accession>A0A1X2I1N2</accession>
<reference evidence="2 3" key="1">
    <citation type="submission" date="2016-07" db="EMBL/GenBank/DDBJ databases">
        <title>Pervasive Adenine N6-methylation of Active Genes in Fungi.</title>
        <authorList>
            <consortium name="DOE Joint Genome Institute"/>
            <person name="Mondo S.J."/>
            <person name="Dannebaum R.O."/>
            <person name="Kuo R.C."/>
            <person name="Labutti K."/>
            <person name="Haridas S."/>
            <person name="Kuo A."/>
            <person name="Salamov A."/>
            <person name="Ahrendt S.R."/>
            <person name="Lipzen A."/>
            <person name="Sullivan W."/>
            <person name="Andreopoulos W.B."/>
            <person name="Clum A."/>
            <person name="Lindquist E."/>
            <person name="Daum C."/>
            <person name="Ramamoorthy G.K."/>
            <person name="Gryganskyi A."/>
            <person name="Culley D."/>
            <person name="Magnuson J.K."/>
            <person name="James T.Y."/>
            <person name="O'Malley M.A."/>
            <person name="Stajich J.E."/>
            <person name="Spatafora J.W."/>
            <person name="Visel A."/>
            <person name="Grigoriev I.V."/>
        </authorList>
    </citation>
    <scope>NUCLEOTIDE SEQUENCE [LARGE SCALE GENOMIC DNA]</scope>
    <source>
        <strain evidence="2 3">NRRL 1336</strain>
    </source>
</reference>
<proteinExistence type="predicted"/>
<protein>
    <submittedName>
        <fullName evidence="2">Uncharacterized protein</fullName>
    </submittedName>
</protein>
<evidence type="ECO:0000313" key="3">
    <source>
        <dbReference type="Proteomes" id="UP000193560"/>
    </source>
</evidence>
<dbReference type="OrthoDB" id="2267950at2759"/>
<dbReference type="Proteomes" id="UP000193560">
    <property type="component" value="Unassembled WGS sequence"/>
</dbReference>
<sequence length="68" mass="7911">MSMDWIGSVGYIFSVSQHEDIFVARHVADLRYPLYVANFDEFLETLDALFIWKLFFLFLSLSGNTIIS</sequence>
<comment type="caution">
    <text evidence="2">The sequence shown here is derived from an EMBL/GenBank/DDBJ whole genome shotgun (WGS) entry which is preliminary data.</text>
</comment>
<organism evidence="2 3">
    <name type="scientific">Absidia repens</name>
    <dbReference type="NCBI Taxonomy" id="90262"/>
    <lineage>
        <taxon>Eukaryota</taxon>
        <taxon>Fungi</taxon>
        <taxon>Fungi incertae sedis</taxon>
        <taxon>Mucoromycota</taxon>
        <taxon>Mucoromycotina</taxon>
        <taxon>Mucoromycetes</taxon>
        <taxon>Mucorales</taxon>
        <taxon>Cunninghamellaceae</taxon>
        <taxon>Absidia</taxon>
    </lineage>
</organism>
<name>A0A1X2I1N2_9FUNG</name>
<keyword evidence="1" id="KW-0472">Membrane</keyword>
<evidence type="ECO:0000256" key="1">
    <source>
        <dbReference type="SAM" id="Phobius"/>
    </source>
</evidence>